<dbReference type="GO" id="GO:0005840">
    <property type="term" value="C:ribosome"/>
    <property type="evidence" value="ECO:0007669"/>
    <property type="project" value="UniProtKB-KW"/>
</dbReference>
<dbReference type="AlphaFoldDB" id="A0A7Y0VBL1"/>
<keyword evidence="2" id="KW-0687">Ribonucleoprotein</keyword>
<evidence type="ECO:0000256" key="1">
    <source>
        <dbReference type="ARBA" id="ARBA00035483"/>
    </source>
</evidence>
<comment type="caution">
    <text evidence="2">The sequence shown here is derived from an EMBL/GenBank/DDBJ whole genome shotgun (WGS) entry which is preliminary data.</text>
</comment>
<dbReference type="InterPro" id="IPR028909">
    <property type="entry name" value="bL21-like"/>
</dbReference>
<reference evidence="2" key="1">
    <citation type="submission" date="2020-04" db="EMBL/GenBank/DDBJ databases">
        <authorList>
            <person name="Chakraborty B."/>
            <person name="Walker A.R."/>
            <person name="Burne R.A."/>
        </authorList>
    </citation>
    <scope>NUCLEOTIDE SEQUENCE [LARGE SCALE GENOMIC DNA]</scope>
    <source>
        <strain evidence="2">BCA8</strain>
    </source>
</reference>
<gene>
    <name evidence="2" type="ORF">HGP05_10245</name>
</gene>
<keyword evidence="2" id="KW-0689">Ribosomal protein</keyword>
<proteinExistence type="predicted"/>
<protein>
    <recommendedName>
        <fullName evidence="1">50S ribosomal protein L21</fullName>
    </recommendedName>
</protein>
<organism evidence="2">
    <name type="scientific">Streptococcus sanguinis</name>
    <dbReference type="NCBI Taxonomy" id="1305"/>
    <lineage>
        <taxon>Bacteria</taxon>
        <taxon>Bacillati</taxon>
        <taxon>Bacillota</taxon>
        <taxon>Bacilli</taxon>
        <taxon>Lactobacillales</taxon>
        <taxon>Streptococcaceae</taxon>
        <taxon>Streptococcus</taxon>
    </lineage>
</organism>
<dbReference type="GO" id="GO:0005737">
    <property type="term" value="C:cytoplasm"/>
    <property type="evidence" value="ECO:0007669"/>
    <property type="project" value="UniProtKB-ARBA"/>
</dbReference>
<accession>A0A7Y0VBL1</accession>
<sequence>MNAEAGQDVTFDEVVLVGVKTLLSELRLLLESTVVGTVENKASKRRLLLTSTNLKKAAIVTGHRQPYTKVVINAITLNFKEIK</sequence>
<dbReference type="SUPFAM" id="SSF141091">
    <property type="entry name" value="L21p-like"/>
    <property type="match status" value="1"/>
</dbReference>
<dbReference type="InterPro" id="IPR036164">
    <property type="entry name" value="bL21-like_sf"/>
</dbReference>
<name>A0A7Y0VBL1_STRSA</name>
<evidence type="ECO:0000313" key="2">
    <source>
        <dbReference type="EMBL" id="NMX24860.1"/>
    </source>
</evidence>
<dbReference type="Pfam" id="PF00829">
    <property type="entry name" value="Ribosomal_L21p"/>
    <property type="match status" value="1"/>
</dbReference>
<dbReference type="EMBL" id="JABBCN010000005">
    <property type="protein sequence ID" value="NMX24860.1"/>
    <property type="molecule type" value="Genomic_DNA"/>
</dbReference>